<dbReference type="SMART" id="SM00116">
    <property type="entry name" value="CBS"/>
    <property type="match status" value="2"/>
</dbReference>
<evidence type="ECO:0000256" key="1">
    <source>
        <dbReference type="ARBA" id="ARBA00023122"/>
    </source>
</evidence>
<dbReference type="InterPro" id="IPR018821">
    <property type="entry name" value="DUF294_put_nucleoTrafse_sb-bd"/>
</dbReference>
<dbReference type="OrthoDB" id="9810963at2"/>
<dbReference type="Pfam" id="PF03445">
    <property type="entry name" value="DUF294"/>
    <property type="match status" value="1"/>
</dbReference>
<feature type="domain" description="Cyclic nucleotide-binding" evidence="3">
    <location>
        <begin position="13"/>
        <end position="135"/>
    </location>
</feature>
<dbReference type="CDD" id="cd02205">
    <property type="entry name" value="CBS_pair_SF"/>
    <property type="match status" value="1"/>
</dbReference>
<dbReference type="PROSITE" id="PS51371">
    <property type="entry name" value="CBS"/>
    <property type="match status" value="2"/>
</dbReference>
<evidence type="ECO:0000259" key="3">
    <source>
        <dbReference type="PROSITE" id="PS50042"/>
    </source>
</evidence>
<comment type="caution">
    <text evidence="5">The sequence shown here is derived from an EMBL/GenBank/DDBJ whole genome shotgun (WGS) entry which is preliminary data.</text>
</comment>
<evidence type="ECO:0000313" key="6">
    <source>
        <dbReference type="Proteomes" id="UP000078459"/>
    </source>
</evidence>
<reference evidence="5 6" key="2">
    <citation type="submission" date="2016-06" db="EMBL/GenBank/DDBJ databases">
        <title>Pedobacter psychrophilus sp. nov., isolated from Antarctic fragmentary rock.</title>
        <authorList>
            <person name="Svec P."/>
        </authorList>
    </citation>
    <scope>NUCLEOTIDE SEQUENCE [LARGE SCALE GENOMIC DNA]</scope>
    <source>
        <strain evidence="5 6">CCM 8644</strain>
    </source>
</reference>
<dbReference type="Proteomes" id="UP000078459">
    <property type="component" value="Unassembled WGS sequence"/>
</dbReference>
<dbReference type="PANTHER" id="PTHR43080:SF2">
    <property type="entry name" value="CBS DOMAIN-CONTAINING PROTEIN"/>
    <property type="match status" value="1"/>
</dbReference>
<evidence type="ECO:0000256" key="2">
    <source>
        <dbReference type="PROSITE-ProRule" id="PRU00703"/>
    </source>
</evidence>
<gene>
    <name evidence="5" type="ORF">A5893_03200</name>
</gene>
<reference evidence="5 6" key="1">
    <citation type="submission" date="2016-04" db="EMBL/GenBank/DDBJ databases">
        <authorList>
            <person name="Evans L.H."/>
            <person name="Alamgir A."/>
            <person name="Owens N."/>
            <person name="Weber N.D."/>
            <person name="Virtaneva K."/>
            <person name="Barbian K."/>
            <person name="Babar A."/>
            <person name="Rosenke K."/>
        </authorList>
    </citation>
    <scope>NUCLEOTIDE SEQUENCE [LARGE SCALE GENOMIC DNA]</scope>
    <source>
        <strain evidence="5 6">CCM 8644</strain>
    </source>
</reference>
<dbReference type="Pfam" id="PF10335">
    <property type="entry name" value="DUF294_C"/>
    <property type="match status" value="1"/>
</dbReference>
<accession>A0A179DM58</accession>
<keyword evidence="6" id="KW-1185">Reference proteome</keyword>
<organism evidence="5 6">
    <name type="scientific">Pedobacter psychrophilus</name>
    <dbReference type="NCBI Taxonomy" id="1826909"/>
    <lineage>
        <taxon>Bacteria</taxon>
        <taxon>Pseudomonadati</taxon>
        <taxon>Bacteroidota</taxon>
        <taxon>Sphingobacteriia</taxon>
        <taxon>Sphingobacteriales</taxon>
        <taxon>Sphingobacteriaceae</taxon>
        <taxon>Pedobacter</taxon>
    </lineage>
</organism>
<dbReference type="InterPro" id="IPR005105">
    <property type="entry name" value="GlnD_Uridyltrans_N"/>
</dbReference>
<sequence length="636" mass="73993">MESKLELLKITAPFNILPEDVLIEIATLLQEEYYPKEKSLYQQNTTKLKGIDIIAEGEFESFFYDTDQNKRNLEILKRGQTFGGISVLLNKRKALKTIIAKKETKVYHLHRKEFKSLCAAYEEFFHYFTADFGKKMLDEEFAHFYRKPASFEESYIAADQFFSRKIEGIAYKELVTANQNTPIFEVAKKMSQNKVSCLFVEDDDKKIIGFVTDIILRDKVIAGQRHSEDPIINVTDNNIITIKKEAYIYEAVLMMFRTKTRYILIEESQGNFLGFLSRNRLLSEQAQSPLLFIQSVKLANSSIELKSKWQKVPNIVSQLLGRGVHAEIVNEVITTIADTISLKVIEEVFSEIGPAPAKFVYIVLGSEGRKEQTLKTDQDNAIIYEDKANEQRELVRKYFLEFATRVSDKLNDIGFVYCTGDFMAKNPKWTHSLSHWKRNYKAWIDDALPESAIKFSTFFDCRAIYGHTPIMDELREFVDNELKKPTEKFFVYMAKNALQYEAPLTFFKNIRTFTQDKKEVFDIKRAMTPIVDLVRVYALQNRIFQKENTGERLKALKEMGIFSETQFNELMQSYYYLMGLRLRKQAQQMIENKAEAQNIIDIESLTKIEQATIKEIFKTITNFQDGIRIKFTGNLL</sequence>
<dbReference type="CDD" id="cd00038">
    <property type="entry name" value="CAP_ED"/>
    <property type="match status" value="1"/>
</dbReference>
<dbReference type="EMBL" id="LWHJ01000011">
    <property type="protein sequence ID" value="OAQ42136.1"/>
    <property type="molecule type" value="Genomic_DNA"/>
</dbReference>
<dbReference type="PROSITE" id="PS50042">
    <property type="entry name" value="CNMP_BINDING_3"/>
    <property type="match status" value="1"/>
</dbReference>
<dbReference type="InterPro" id="IPR046342">
    <property type="entry name" value="CBS_dom_sf"/>
</dbReference>
<dbReference type="Gene3D" id="2.60.120.10">
    <property type="entry name" value="Jelly Rolls"/>
    <property type="match status" value="1"/>
</dbReference>
<dbReference type="InterPro" id="IPR000595">
    <property type="entry name" value="cNMP-bd_dom"/>
</dbReference>
<evidence type="ECO:0000259" key="4">
    <source>
        <dbReference type="PROSITE" id="PS51371"/>
    </source>
</evidence>
<keyword evidence="1 2" id="KW-0129">CBS domain</keyword>
<dbReference type="AlphaFoldDB" id="A0A179DM58"/>
<dbReference type="SUPFAM" id="SSF51206">
    <property type="entry name" value="cAMP-binding domain-like"/>
    <property type="match status" value="1"/>
</dbReference>
<proteinExistence type="predicted"/>
<protein>
    <submittedName>
        <fullName evidence="5">Signal transduction protein</fullName>
    </submittedName>
</protein>
<evidence type="ECO:0000313" key="5">
    <source>
        <dbReference type="EMBL" id="OAQ42136.1"/>
    </source>
</evidence>
<dbReference type="CDD" id="cd05401">
    <property type="entry name" value="NT_GlnE_GlnD_like"/>
    <property type="match status" value="1"/>
</dbReference>
<feature type="domain" description="CBS" evidence="4">
    <location>
        <begin position="234"/>
        <end position="292"/>
    </location>
</feature>
<name>A0A179DM58_9SPHI</name>
<feature type="domain" description="CBS" evidence="4">
    <location>
        <begin position="170"/>
        <end position="228"/>
    </location>
</feature>
<dbReference type="PANTHER" id="PTHR43080">
    <property type="entry name" value="CBS DOMAIN-CONTAINING PROTEIN CBSX3, MITOCHONDRIAL"/>
    <property type="match status" value="1"/>
</dbReference>
<dbReference type="InterPro" id="IPR051257">
    <property type="entry name" value="Diverse_CBS-Domain"/>
</dbReference>
<dbReference type="InterPro" id="IPR000644">
    <property type="entry name" value="CBS_dom"/>
</dbReference>
<dbReference type="InterPro" id="IPR018490">
    <property type="entry name" value="cNMP-bd_dom_sf"/>
</dbReference>
<dbReference type="Gene3D" id="3.10.580.10">
    <property type="entry name" value="CBS-domain"/>
    <property type="match status" value="1"/>
</dbReference>
<dbReference type="Pfam" id="PF00571">
    <property type="entry name" value="CBS"/>
    <property type="match status" value="1"/>
</dbReference>
<dbReference type="Pfam" id="PF00027">
    <property type="entry name" value="cNMP_binding"/>
    <property type="match status" value="1"/>
</dbReference>
<dbReference type="SUPFAM" id="SSF54631">
    <property type="entry name" value="CBS-domain pair"/>
    <property type="match status" value="1"/>
</dbReference>
<dbReference type="InterPro" id="IPR014710">
    <property type="entry name" value="RmlC-like_jellyroll"/>
</dbReference>
<dbReference type="RefSeq" id="WP_068821166.1">
    <property type="nucleotide sequence ID" value="NZ_LWHJ01000011.1"/>
</dbReference>
<dbReference type="GO" id="GO:0008773">
    <property type="term" value="F:[protein-PII] uridylyltransferase activity"/>
    <property type="evidence" value="ECO:0007669"/>
    <property type="project" value="InterPro"/>
</dbReference>
<dbReference type="STRING" id="1826909.A5893_03200"/>